<evidence type="ECO:0000313" key="1">
    <source>
        <dbReference type="EMBL" id="KAJ0177539.1"/>
    </source>
</evidence>
<proteinExistence type="predicted"/>
<dbReference type="EMBL" id="CM034397">
    <property type="protein sequence ID" value="KAJ0177539.1"/>
    <property type="molecule type" value="Genomic_DNA"/>
</dbReference>
<gene>
    <name evidence="1" type="ORF">K1T71_006412</name>
</gene>
<dbReference type="Proteomes" id="UP000824533">
    <property type="component" value="Linkage Group LG11"/>
</dbReference>
<evidence type="ECO:0000313" key="2">
    <source>
        <dbReference type="Proteomes" id="UP000824533"/>
    </source>
</evidence>
<accession>A0ACC1D0P2</accession>
<organism evidence="1 2">
    <name type="scientific">Dendrolimus kikuchii</name>
    <dbReference type="NCBI Taxonomy" id="765133"/>
    <lineage>
        <taxon>Eukaryota</taxon>
        <taxon>Metazoa</taxon>
        <taxon>Ecdysozoa</taxon>
        <taxon>Arthropoda</taxon>
        <taxon>Hexapoda</taxon>
        <taxon>Insecta</taxon>
        <taxon>Pterygota</taxon>
        <taxon>Neoptera</taxon>
        <taxon>Endopterygota</taxon>
        <taxon>Lepidoptera</taxon>
        <taxon>Glossata</taxon>
        <taxon>Ditrysia</taxon>
        <taxon>Bombycoidea</taxon>
        <taxon>Lasiocampidae</taxon>
        <taxon>Dendrolimus</taxon>
    </lineage>
</organism>
<protein>
    <submittedName>
        <fullName evidence="1">Uncharacterized protein</fullName>
    </submittedName>
</protein>
<sequence>MLSSEMEGGRFKVYLFNITNADRFKSGEDEKLKLEEVGPFTYVEYRTHDLLEMDSVAHEMRYTPRMRSVFIPEESIARPEDVPVTMPNIPMLSATAMLRQSPYIVRSLFTLMAKQLNSKPIVTMNADKYLWGYSDPVLSVAHKVAPGLIHFNSTGVMDRLYDRSTEYRMTLGTADDNKFGIKSVKVLRKMKVFNSEDLAESISTFNDTYEGMAYPPKVTTETPINIYRVGICKSFAMEFSGRKTSEYGPNAFIYKFSNKTLVNEKLCDSKGSCPFGMLDMSSCFFGLPLGVTQGHFLGADPKLLDRIEGLSPDVDNHTSYIVIEPKIGLTLETSLSIQVNIVLGDIDYNSEVRRFSDMVLPIAHFKIKQPNLPGIAVRALKMMYITVPSALIIVEVVLFILGMGLLTYALKLYCSIWTSADQDTKTWHIINAPLIINK</sequence>
<reference evidence="1 2" key="1">
    <citation type="journal article" date="2021" name="Front. Genet.">
        <title>Chromosome-Level Genome Assembly Reveals Significant Gene Expansion in the Toll and IMD Signaling Pathways of Dendrolimus kikuchii.</title>
        <authorList>
            <person name="Zhou J."/>
            <person name="Wu P."/>
            <person name="Xiong Z."/>
            <person name="Liu N."/>
            <person name="Zhao N."/>
            <person name="Ji M."/>
            <person name="Qiu Y."/>
            <person name="Yang B."/>
        </authorList>
    </citation>
    <scope>NUCLEOTIDE SEQUENCE [LARGE SCALE GENOMIC DNA]</scope>
    <source>
        <strain evidence="1">Ann1</strain>
    </source>
</reference>
<comment type="caution">
    <text evidence="1">The sequence shown here is derived from an EMBL/GenBank/DDBJ whole genome shotgun (WGS) entry which is preliminary data.</text>
</comment>
<keyword evidence="2" id="KW-1185">Reference proteome</keyword>
<name>A0ACC1D0P2_9NEOP</name>